<name>A0A1W0ABM6_9STRA</name>
<reference evidence="1 2" key="1">
    <citation type="journal article" date="2014" name="Genome Biol. Evol.">
        <title>The secreted proteins of Achlya hypogyna and Thraustotheca clavata identify the ancestral oomycete secretome and reveal gene acquisitions by horizontal gene transfer.</title>
        <authorList>
            <person name="Misner I."/>
            <person name="Blouin N."/>
            <person name="Leonard G."/>
            <person name="Richards T.A."/>
            <person name="Lane C.E."/>
        </authorList>
    </citation>
    <scope>NUCLEOTIDE SEQUENCE [LARGE SCALE GENOMIC DNA]</scope>
    <source>
        <strain evidence="1 2">ATCC 34112</strain>
    </source>
</reference>
<evidence type="ECO:0000313" key="2">
    <source>
        <dbReference type="Proteomes" id="UP000243217"/>
    </source>
</evidence>
<accession>A0A1W0ABM6</accession>
<keyword evidence="2" id="KW-1185">Reference proteome</keyword>
<gene>
    <name evidence="1" type="ORF">THRCLA_20079</name>
</gene>
<organism evidence="1 2">
    <name type="scientific">Thraustotheca clavata</name>
    <dbReference type="NCBI Taxonomy" id="74557"/>
    <lineage>
        <taxon>Eukaryota</taxon>
        <taxon>Sar</taxon>
        <taxon>Stramenopiles</taxon>
        <taxon>Oomycota</taxon>
        <taxon>Saprolegniomycetes</taxon>
        <taxon>Saprolegniales</taxon>
        <taxon>Achlyaceae</taxon>
        <taxon>Thraustotheca</taxon>
    </lineage>
</organism>
<proteinExistence type="predicted"/>
<dbReference type="AlphaFoldDB" id="A0A1W0ABM6"/>
<comment type="caution">
    <text evidence="1">The sequence shown here is derived from an EMBL/GenBank/DDBJ whole genome shotgun (WGS) entry which is preliminary data.</text>
</comment>
<dbReference type="Proteomes" id="UP000243217">
    <property type="component" value="Unassembled WGS sequence"/>
</dbReference>
<dbReference type="EMBL" id="JNBS01000137">
    <property type="protein sequence ID" value="OQS07727.1"/>
    <property type="molecule type" value="Genomic_DNA"/>
</dbReference>
<evidence type="ECO:0000313" key="1">
    <source>
        <dbReference type="EMBL" id="OQS07727.1"/>
    </source>
</evidence>
<feature type="non-terminal residue" evidence="1">
    <location>
        <position position="93"/>
    </location>
</feature>
<protein>
    <submittedName>
        <fullName evidence="1">Uncharacterized protein</fullName>
    </submittedName>
</protein>
<sequence length="93" mass="9643">MYQTVLGVLAASGAVYGQAGDTSQLQTAVLTTSSATYYGTYSYDPLGSGQWGGDLPAQENEIKTTLITLSSMTTGSNVYGCDASSLTSVKQKL</sequence>